<accession>A0A840YT93</accession>
<dbReference type="Pfam" id="PF07589">
    <property type="entry name" value="PEP-CTERM"/>
    <property type="match status" value="1"/>
</dbReference>
<comment type="caution">
    <text evidence="2">The sequence shown here is derived from an EMBL/GenBank/DDBJ whole genome shotgun (WGS) entry which is preliminary data.</text>
</comment>
<evidence type="ECO:0000313" key="3">
    <source>
        <dbReference type="Proteomes" id="UP000527143"/>
    </source>
</evidence>
<dbReference type="EMBL" id="JACIJF010000029">
    <property type="protein sequence ID" value="MBB5712885.1"/>
    <property type="molecule type" value="Genomic_DNA"/>
</dbReference>
<evidence type="ECO:0000259" key="1">
    <source>
        <dbReference type="Pfam" id="PF07589"/>
    </source>
</evidence>
<name>A0A840YT93_9SPHN</name>
<sequence>MAKTIPTYDIEGGVNAKFRGNLLGVSLYQLTFAALANSKSTSPIDVFLHGKNIYSVTPASANAQDYTTTFKYYGDNTLTFTGLNSSTGNSVDNVRVSLVSASAVPEPATWAMMLFGVGATGGAMRRRRHKGLVLA</sequence>
<dbReference type="Proteomes" id="UP000527143">
    <property type="component" value="Unassembled WGS sequence"/>
</dbReference>
<dbReference type="NCBIfam" id="TIGR02595">
    <property type="entry name" value="PEP_CTERM"/>
    <property type="match status" value="1"/>
</dbReference>
<evidence type="ECO:0000313" key="2">
    <source>
        <dbReference type="EMBL" id="MBB5712885.1"/>
    </source>
</evidence>
<proteinExistence type="predicted"/>
<organism evidence="2 3">
    <name type="scientific">Sphingomonas xinjiangensis</name>
    <dbReference type="NCBI Taxonomy" id="643568"/>
    <lineage>
        <taxon>Bacteria</taxon>
        <taxon>Pseudomonadati</taxon>
        <taxon>Pseudomonadota</taxon>
        <taxon>Alphaproteobacteria</taxon>
        <taxon>Sphingomonadales</taxon>
        <taxon>Sphingomonadaceae</taxon>
        <taxon>Sphingomonas</taxon>
    </lineage>
</organism>
<feature type="domain" description="Ice-binding protein C-terminal" evidence="1">
    <location>
        <begin position="103"/>
        <end position="128"/>
    </location>
</feature>
<gene>
    <name evidence="2" type="ORF">FHT02_004146</name>
</gene>
<dbReference type="InterPro" id="IPR013424">
    <property type="entry name" value="Ice-binding_C"/>
</dbReference>
<dbReference type="AlphaFoldDB" id="A0A840YT93"/>
<protein>
    <recommendedName>
        <fullName evidence="1">Ice-binding protein C-terminal domain-containing protein</fullName>
    </recommendedName>
</protein>
<reference evidence="2 3" key="1">
    <citation type="submission" date="2020-08" db="EMBL/GenBank/DDBJ databases">
        <title>Genomic Encyclopedia of Type Strains, Phase IV (KMG-IV): sequencing the most valuable type-strain genomes for metagenomic binning, comparative biology and taxonomic classification.</title>
        <authorList>
            <person name="Goeker M."/>
        </authorList>
    </citation>
    <scope>NUCLEOTIDE SEQUENCE [LARGE SCALE GENOMIC DNA]</scope>
    <source>
        <strain evidence="2 3">DSM 26736</strain>
    </source>
</reference>
<keyword evidence="3" id="KW-1185">Reference proteome</keyword>
<dbReference type="NCBIfam" id="NF035944">
    <property type="entry name" value="PEPxxWA-CTERM"/>
    <property type="match status" value="1"/>
</dbReference>